<gene>
    <name evidence="4" type="ORF">D9V30_05260</name>
</gene>
<proteinExistence type="predicted"/>
<feature type="region of interest" description="Disordered" evidence="1">
    <location>
        <begin position="207"/>
        <end position="232"/>
    </location>
</feature>
<comment type="caution">
    <text evidence="4">The sequence shown here is derived from an EMBL/GenBank/DDBJ whole genome shotgun (WGS) entry which is preliminary data.</text>
</comment>
<keyword evidence="2" id="KW-1133">Transmembrane helix</keyword>
<evidence type="ECO:0000256" key="1">
    <source>
        <dbReference type="SAM" id="MobiDB-lite"/>
    </source>
</evidence>
<feature type="domain" description="TadE-like" evidence="3">
    <location>
        <begin position="88"/>
        <end position="130"/>
    </location>
</feature>
<dbReference type="InterPro" id="IPR012495">
    <property type="entry name" value="TadE-like_dom"/>
</dbReference>
<feature type="transmembrane region" description="Helical" evidence="2">
    <location>
        <begin position="94"/>
        <end position="115"/>
    </location>
</feature>
<evidence type="ECO:0000313" key="4">
    <source>
        <dbReference type="EMBL" id="RLP70075.1"/>
    </source>
</evidence>
<evidence type="ECO:0000256" key="2">
    <source>
        <dbReference type="SAM" id="Phobius"/>
    </source>
</evidence>
<evidence type="ECO:0000259" key="3">
    <source>
        <dbReference type="Pfam" id="PF07811"/>
    </source>
</evidence>
<evidence type="ECO:0000313" key="5">
    <source>
        <dbReference type="Proteomes" id="UP000275395"/>
    </source>
</evidence>
<dbReference type="Pfam" id="PF07811">
    <property type="entry name" value="TadE"/>
    <property type="match status" value="1"/>
</dbReference>
<dbReference type="EMBL" id="RCUW01000003">
    <property type="protein sequence ID" value="RLP70075.1"/>
    <property type="molecule type" value="Genomic_DNA"/>
</dbReference>
<reference evidence="4 5" key="1">
    <citation type="submission" date="2018-10" db="EMBL/GenBank/DDBJ databases">
        <authorList>
            <person name="Li J."/>
        </authorList>
    </citation>
    <scope>NUCLEOTIDE SEQUENCE [LARGE SCALE GENOMIC DNA]</scope>
    <source>
        <strain evidence="4 5">JCM 30549</strain>
    </source>
</reference>
<dbReference type="AlphaFoldDB" id="A0A3L6ZR04"/>
<name>A0A3L6ZR04_9MICO</name>
<keyword evidence="2" id="KW-0812">Transmembrane</keyword>
<protein>
    <recommendedName>
        <fullName evidence="3">TadE-like domain-containing protein</fullName>
    </recommendedName>
</protein>
<dbReference type="Proteomes" id="UP000275395">
    <property type="component" value="Unassembled WGS sequence"/>
</dbReference>
<accession>A0A3L6ZR04</accession>
<keyword evidence="2" id="KW-0472">Membrane</keyword>
<sequence length="232" mass="23616">MGAHHAHDDGIGRRDLGACGSGADRTVRAGDLACVRAVSAPRRRGLSASRRRAAVDRVVGSGRRHAVGGRTLTRGWPTPVDARRGDDGSALVEFLLVAALLLTVVGGIAQLLVVVHIRAVVSDAAADAARIAAYADGDDDEGRRRAATVIGHSLGREVAAQSSVRVHRDDRGVTVEIDAPVMAIGFTAPVGVFTVAGSALLERVEASASDPGGRSAENVASRGEGVGDGGGA</sequence>
<organism evidence="4 5">
    <name type="scientific">Mycetocola reblochoni</name>
    <dbReference type="NCBI Taxonomy" id="331618"/>
    <lineage>
        <taxon>Bacteria</taxon>
        <taxon>Bacillati</taxon>
        <taxon>Actinomycetota</taxon>
        <taxon>Actinomycetes</taxon>
        <taxon>Micrococcales</taxon>
        <taxon>Microbacteriaceae</taxon>
        <taxon>Mycetocola</taxon>
    </lineage>
</organism>